<organism evidence="9 10">
    <name type="scientific">Microbacterium amylolyticum</name>
    <dbReference type="NCBI Taxonomy" id="936337"/>
    <lineage>
        <taxon>Bacteria</taxon>
        <taxon>Bacillati</taxon>
        <taxon>Actinomycetota</taxon>
        <taxon>Actinomycetes</taxon>
        <taxon>Micrococcales</taxon>
        <taxon>Microbacteriaceae</taxon>
        <taxon>Microbacterium</taxon>
    </lineage>
</organism>
<keyword evidence="10" id="KW-1185">Reference proteome</keyword>
<dbReference type="Proteomes" id="UP001519362">
    <property type="component" value="Unassembled WGS sequence"/>
</dbReference>
<evidence type="ECO:0000256" key="3">
    <source>
        <dbReference type="ARBA" id="ARBA00022793"/>
    </source>
</evidence>
<proteinExistence type="inferred from homology"/>
<gene>
    <name evidence="9" type="ORF">JOF34_000130</name>
</gene>
<evidence type="ECO:0000256" key="5">
    <source>
        <dbReference type="ARBA" id="ARBA00023239"/>
    </source>
</evidence>
<dbReference type="Pfam" id="PF00215">
    <property type="entry name" value="OMPdecase"/>
    <property type="match status" value="1"/>
</dbReference>
<keyword evidence="5 9" id="KW-0456">Lyase</keyword>
<comment type="similarity">
    <text evidence="2">Belongs to the OMP decarboxylase family. Type 2 subfamily.</text>
</comment>
<comment type="catalytic activity">
    <reaction evidence="6">
        <text>orotidine 5'-phosphate + H(+) = UMP + CO2</text>
        <dbReference type="Rhea" id="RHEA:11596"/>
        <dbReference type="ChEBI" id="CHEBI:15378"/>
        <dbReference type="ChEBI" id="CHEBI:16526"/>
        <dbReference type="ChEBI" id="CHEBI:57538"/>
        <dbReference type="ChEBI" id="CHEBI:57865"/>
        <dbReference type="EC" id="4.1.1.23"/>
    </reaction>
</comment>
<evidence type="ECO:0000256" key="6">
    <source>
        <dbReference type="ARBA" id="ARBA00049157"/>
    </source>
</evidence>
<dbReference type="PANTHER" id="PTHR43375:SF1">
    <property type="entry name" value="OROTIDINE 5'-PHOSPHATE DECARBOXYLASE"/>
    <property type="match status" value="1"/>
</dbReference>
<keyword evidence="4" id="KW-0665">Pyrimidine biosynthesis</keyword>
<dbReference type="GO" id="GO:0004590">
    <property type="term" value="F:orotidine-5'-phosphate decarboxylase activity"/>
    <property type="evidence" value="ECO:0007669"/>
    <property type="project" value="UniProtKB-EC"/>
</dbReference>
<accession>A0ABS4ZE43</accession>
<evidence type="ECO:0000256" key="4">
    <source>
        <dbReference type="ARBA" id="ARBA00022975"/>
    </source>
</evidence>
<dbReference type="Gene3D" id="3.20.20.70">
    <property type="entry name" value="Aldolase class I"/>
    <property type="match status" value="1"/>
</dbReference>
<evidence type="ECO:0000313" key="9">
    <source>
        <dbReference type="EMBL" id="MBP2435544.1"/>
    </source>
</evidence>
<evidence type="ECO:0000313" key="10">
    <source>
        <dbReference type="Proteomes" id="UP001519362"/>
    </source>
</evidence>
<evidence type="ECO:0000259" key="8">
    <source>
        <dbReference type="SMART" id="SM00934"/>
    </source>
</evidence>
<keyword evidence="3" id="KW-0210">Decarboxylase</keyword>
<dbReference type="InterPro" id="IPR011995">
    <property type="entry name" value="OMPdecase_type-2"/>
</dbReference>
<dbReference type="RefSeq" id="WP_165132546.1">
    <property type="nucleotide sequence ID" value="NZ_CP049253.1"/>
</dbReference>
<dbReference type="CDD" id="cd04725">
    <property type="entry name" value="OMP_decarboxylase_like"/>
    <property type="match status" value="1"/>
</dbReference>
<comment type="pathway">
    <text evidence="1">Pyrimidine metabolism; UMP biosynthesis via de novo pathway; UMP from orotate: step 2/2.</text>
</comment>
<dbReference type="EC" id="4.1.1.23" evidence="7"/>
<reference evidence="9 10" key="1">
    <citation type="submission" date="2021-03" db="EMBL/GenBank/DDBJ databases">
        <title>Sequencing the genomes of 1000 actinobacteria strains.</title>
        <authorList>
            <person name="Klenk H.-P."/>
        </authorList>
    </citation>
    <scope>NUCLEOTIDE SEQUENCE [LARGE SCALE GENOMIC DNA]</scope>
    <source>
        <strain evidence="9 10">DSM 24221</strain>
    </source>
</reference>
<dbReference type="EMBL" id="JAGIOL010000001">
    <property type="protein sequence ID" value="MBP2435544.1"/>
    <property type="molecule type" value="Genomic_DNA"/>
</dbReference>
<dbReference type="SUPFAM" id="SSF51366">
    <property type="entry name" value="Ribulose-phoshate binding barrel"/>
    <property type="match status" value="1"/>
</dbReference>
<dbReference type="NCBIfam" id="TIGR02127">
    <property type="entry name" value="pyrF_sub2"/>
    <property type="match status" value="1"/>
</dbReference>
<dbReference type="InterPro" id="IPR011060">
    <property type="entry name" value="RibuloseP-bd_barrel"/>
</dbReference>
<evidence type="ECO:0000256" key="7">
    <source>
        <dbReference type="NCBIfam" id="TIGR02127"/>
    </source>
</evidence>
<dbReference type="InterPro" id="IPR013785">
    <property type="entry name" value="Aldolase_TIM"/>
</dbReference>
<feature type="domain" description="Orotidine 5'-phosphate decarboxylase" evidence="8">
    <location>
        <begin position="23"/>
        <end position="271"/>
    </location>
</feature>
<comment type="caution">
    <text evidence="9">The sequence shown here is derived from an EMBL/GenBank/DDBJ whole genome shotgun (WGS) entry which is preliminary data.</text>
</comment>
<dbReference type="InterPro" id="IPR001754">
    <property type="entry name" value="OMPdeCOase_dom"/>
</dbReference>
<evidence type="ECO:0000256" key="2">
    <source>
        <dbReference type="ARBA" id="ARBA00008847"/>
    </source>
</evidence>
<evidence type="ECO:0000256" key="1">
    <source>
        <dbReference type="ARBA" id="ARBA00004861"/>
    </source>
</evidence>
<protein>
    <recommendedName>
        <fullName evidence="7">Orotidine-5'-phosphate decarboxylase</fullName>
        <ecNumber evidence="7">4.1.1.23</ecNumber>
    </recommendedName>
</protein>
<dbReference type="SMART" id="SM00934">
    <property type="entry name" value="OMPdecase"/>
    <property type="match status" value="1"/>
</dbReference>
<sequence>MTQPDAQKPFGERARAGVSQHGPLCVGIDPHAGLLAAWGLSDDASGARSFGLRVVEAAAGRVAFVKPQVSFFERHGSRGIQALEDVLAAARAAGVMTIADAKRGDIGSSMDAYAEAWLTPGSPLEADALTISPYLGVGALAGTIDLAYRHGKGVFVLAATSNPEATGLQRSTAKSETVSAQVIAEVSERNAARTAAGSWGSAGFVIGATVDWTRAGIAPFVPLAPILAPGFGHQGAEPADLPRVFGEMAPAVIASESRSILSAGSDKIDDVIAERSAQYTEAHPTGGENIQELLKDD</sequence>
<dbReference type="PANTHER" id="PTHR43375">
    <property type="entry name" value="OROTIDINE 5'-PHOSPHATE DECARBOXYLASE"/>
    <property type="match status" value="1"/>
</dbReference>
<name>A0ABS4ZE43_9MICO</name>